<reference evidence="7 8" key="1">
    <citation type="submission" date="2024-09" db="EMBL/GenBank/DDBJ databases">
        <authorList>
            <person name="Salinas-Garcia M.A."/>
            <person name="Prieme A."/>
        </authorList>
    </citation>
    <scope>NUCLEOTIDE SEQUENCE [LARGE SCALE GENOMIC DNA]</scope>
    <source>
        <strain evidence="7 8">DSM 21081</strain>
    </source>
</reference>
<evidence type="ECO:0000256" key="2">
    <source>
        <dbReference type="ARBA" id="ARBA00022723"/>
    </source>
</evidence>
<dbReference type="PRINTS" id="PR01576">
    <property type="entry name" value="PDEFORMYLASE"/>
</dbReference>
<keyword evidence="4 6" id="KW-0648">Protein biosynthesis</keyword>
<protein>
    <recommendedName>
        <fullName evidence="6">Peptide deformylase</fullName>
        <shortName evidence="6">PDF</shortName>
        <ecNumber evidence="6">3.5.1.88</ecNumber>
    </recommendedName>
    <alternativeName>
        <fullName evidence="6">Polypeptide deformylase</fullName>
    </alternativeName>
</protein>
<evidence type="ECO:0000256" key="3">
    <source>
        <dbReference type="ARBA" id="ARBA00022801"/>
    </source>
</evidence>
<evidence type="ECO:0000313" key="7">
    <source>
        <dbReference type="EMBL" id="MFB0834287.1"/>
    </source>
</evidence>
<accession>A0ABV4ULN8</accession>
<dbReference type="PANTHER" id="PTHR10458">
    <property type="entry name" value="PEPTIDE DEFORMYLASE"/>
    <property type="match status" value="1"/>
</dbReference>
<keyword evidence="8" id="KW-1185">Reference proteome</keyword>
<evidence type="ECO:0000256" key="5">
    <source>
        <dbReference type="ARBA" id="ARBA00023004"/>
    </source>
</evidence>
<proteinExistence type="inferred from homology"/>
<keyword evidence="5 6" id="KW-0408">Iron</keyword>
<keyword evidence="3 6" id="KW-0378">Hydrolase</keyword>
<dbReference type="InterPro" id="IPR023635">
    <property type="entry name" value="Peptide_deformylase"/>
</dbReference>
<dbReference type="HAMAP" id="MF_00163">
    <property type="entry name" value="Pep_deformylase"/>
    <property type="match status" value="1"/>
</dbReference>
<comment type="caution">
    <text evidence="7">The sequence shown here is derived from an EMBL/GenBank/DDBJ whole genome shotgun (WGS) entry which is preliminary data.</text>
</comment>
<comment type="similarity">
    <text evidence="1 6">Belongs to the polypeptide deformylase family.</text>
</comment>
<evidence type="ECO:0000256" key="4">
    <source>
        <dbReference type="ARBA" id="ARBA00022917"/>
    </source>
</evidence>
<dbReference type="NCBIfam" id="NF001159">
    <property type="entry name" value="PRK00150.1-3"/>
    <property type="match status" value="1"/>
</dbReference>
<sequence length="222" mass="23855">MSNAAPGPGPVDYPAARMAELAHAMVEAHALGSLPPIVQLGHPVLRMRAAEFEGQLDGELLPRFLAVMRDTMHAAPGVGLAAPQIGIPLRIAVMEDAFPIDPDIGAEREREPLAYFAALNPAYRAAGPRTAAFFEGCLSFDGFQGVVERPAEVAASYTTPEGRAVERGLSGWQARIFQHETDHLDGTVYVDKVLTRSLCTHAEYAARWADPGIGRARRGLGF</sequence>
<comment type="cofactor">
    <cofactor evidence="6">
        <name>Fe(2+)</name>
        <dbReference type="ChEBI" id="CHEBI:29033"/>
    </cofactor>
    <text evidence="6">Binds 1 Fe(2+) ion.</text>
</comment>
<dbReference type="CDD" id="cd00487">
    <property type="entry name" value="Pep_deformylase"/>
    <property type="match status" value="1"/>
</dbReference>
<feature type="binding site" evidence="6">
    <location>
        <position position="179"/>
    </location>
    <ligand>
        <name>Fe cation</name>
        <dbReference type="ChEBI" id="CHEBI:24875"/>
    </ligand>
</feature>
<dbReference type="InterPro" id="IPR036821">
    <property type="entry name" value="Peptide_deformylase_sf"/>
</dbReference>
<evidence type="ECO:0000256" key="1">
    <source>
        <dbReference type="ARBA" id="ARBA00010759"/>
    </source>
</evidence>
<evidence type="ECO:0000313" key="8">
    <source>
        <dbReference type="Proteomes" id="UP001575652"/>
    </source>
</evidence>
<dbReference type="SUPFAM" id="SSF56420">
    <property type="entry name" value="Peptide deformylase"/>
    <property type="match status" value="1"/>
</dbReference>
<dbReference type="Gene3D" id="3.90.45.10">
    <property type="entry name" value="Peptide deformylase"/>
    <property type="match status" value="1"/>
</dbReference>
<dbReference type="PANTHER" id="PTHR10458:SF2">
    <property type="entry name" value="PEPTIDE DEFORMYLASE, MITOCHONDRIAL"/>
    <property type="match status" value="1"/>
</dbReference>
<keyword evidence="2 6" id="KW-0479">Metal-binding</keyword>
<dbReference type="EMBL" id="JBHDLJ010000004">
    <property type="protein sequence ID" value="MFB0834287.1"/>
    <property type="molecule type" value="Genomic_DNA"/>
</dbReference>
<gene>
    <name evidence="6" type="primary">def</name>
    <name evidence="7" type="ORF">ACETWP_06790</name>
</gene>
<dbReference type="Pfam" id="PF01327">
    <property type="entry name" value="Pep_deformylase"/>
    <property type="match status" value="1"/>
</dbReference>
<feature type="binding site" evidence="6">
    <location>
        <position position="137"/>
    </location>
    <ligand>
        <name>Fe cation</name>
        <dbReference type="ChEBI" id="CHEBI:24875"/>
    </ligand>
</feature>
<comment type="catalytic activity">
    <reaction evidence="6">
        <text>N-terminal N-formyl-L-methionyl-[peptide] + H2O = N-terminal L-methionyl-[peptide] + formate</text>
        <dbReference type="Rhea" id="RHEA:24420"/>
        <dbReference type="Rhea" id="RHEA-COMP:10639"/>
        <dbReference type="Rhea" id="RHEA-COMP:10640"/>
        <dbReference type="ChEBI" id="CHEBI:15377"/>
        <dbReference type="ChEBI" id="CHEBI:15740"/>
        <dbReference type="ChEBI" id="CHEBI:49298"/>
        <dbReference type="ChEBI" id="CHEBI:64731"/>
        <dbReference type="EC" id="3.5.1.88"/>
    </reaction>
</comment>
<comment type="function">
    <text evidence="6">Removes the formyl group from the N-terminal Met of newly synthesized proteins. Requires at least a dipeptide for an efficient rate of reaction. N-terminal L-methionine is a prerequisite for activity but the enzyme has broad specificity at other positions.</text>
</comment>
<feature type="binding site" evidence="6">
    <location>
        <position position="183"/>
    </location>
    <ligand>
        <name>Fe cation</name>
        <dbReference type="ChEBI" id="CHEBI:24875"/>
    </ligand>
</feature>
<dbReference type="RefSeq" id="WP_373971455.1">
    <property type="nucleotide sequence ID" value="NZ_JBHDLJ010000004.1"/>
</dbReference>
<dbReference type="EC" id="3.5.1.88" evidence="6"/>
<name>A0ABV4ULN8_9MICC</name>
<dbReference type="Proteomes" id="UP001575652">
    <property type="component" value="Unassembled WGS sequence"/>
</dbReference>
<evidence type="ECO:0000256" key="6">
    <source>
        <dbReference type="HAMAP-Rule" id="MF_00163"/>
    </source>
</evidence>
<organism evidence="7 8">
    <name type="scientific">Arthrobacter halodurans</name>
    <dbReference type="NCBI Taxonomy" id="516699"/>
    <lineage>
        <taxon>Bacteria</taxon>
        <taxon>Bacillati</taxon>
        <taxon>Actinomycetota</taxon>
        <taxon>Actinomycetes</taxon>
        <taxon>Micrococcales</taxon>
        <taxon>Micrococcaceae</taxon>
        <taxon>Arthrobacter</taxon>
    </lineage>
</organism>
<feature type="active site" evidence="6">
    <location>
        <position position="180"/>
    </location>
</feature>